<evidence type="ECO:0008006" key="3">
    <source>
        <dbReference type="Google" id="ProtNLM"/>
    </source>
</evidence>
<proteinExistence type="predicted"/>
<gene>
    <name evidence="1" type="ORF">WJ0W_004466</name>
</gene>
<protein>
    <recommendedName>
        <fullName evidence="3">CN hydrolase domain-containing protein</fullName>
    </recommendedName>
</protein>
<organism evidence="1 2">
    <name type="scientific">Paenibacillus melissococcoides</name>
    <dbReference type="NCBI Taxonomy" id="2912268"/>
    <lineage>
        <taxon>Bacteria</taxon>
        <taxon>Bacillati</taxon>
        <taxon>Bacillota</taxon>
        <taxon>Bacilli</taxon>
        <taxon>Bacillales</taxon>
        <taxon>Paenibacillaceae</taxon>
        <taxon>Paenibacillus</taxon>
    </lineage>
</organism>
<name>A0ABM9G5U5_9BACL</name>
<reference evidence="1" key="1">
    <citation type="submission" date="2022-06" db="EMBL/GenBank/DDBJ databases">
        <authorList>
            <person name="Dietemann V."/>
            <person name="Ory F."/>
            <person name="Dainat B."/>
            <person name="Oberhansli S."/>
        </authorList>
    </citation>
    <scope>NUCLEOTIDE SEQUENCE</scope>
    <source>
        <strain evidence="1">Ena-SAMPLE-TAB-26-04-2022-14:26:32:270-5432</strain>
    </source>
</reference>
<comment type="caution">
    <text evidence="1">The sequence shown here is derived from an EMBL/GenBank/DDBJ whole genome shotgun (WGS) entry which is preliminary data.</text>
</comment>
<accession>A0ABM9G5U5</accession>
<sequence>MKGMRSRHFFALGRDSRQDWGADQDRAIIINREGEIILDRAKYEAGTVTELDGLGIACLHCDEMVLQGLPADESLRIWE</sequence>
<dbReference type="EMBL" id="CALYLO010000006">
    <property type="protein sequence ID" value="CAH8247232.1"/>
    <property type="molecule type" value="Genomic_DNA"/>
</dbReference>
<dbReference type="Proteomes" id="UP001154322">
    <property type="component" value="Unassembled WGS sequence"/>
</dbReference>
<keyword evidence="2" id="KW-1185">Reference proteome</keyword>
<evidence type="ECO:0000313" key="1">
    <source>
        <dbReference type="EMBL" id="CAH8247232.1"/>
    </source>
</evidence>
<evidence type="ECO:0000313" key="2">
    <source>
        <dbReference type="Proteomes" id="UP001154322"/>
    </source>
</evidence>